<gene>
    <name evidence="2" type="ORF">EWM64_g8797</name>
</gene>
<dbReference type="AlphaFoldDB" id="A0A4Y9ZLQ0"/>
<protein>
    <submittedName>
        <fullName evidence="2">Uncharacterized protein</fullName>
    </submittedName>
</protein>
<evidence type="ECO:0000313" key="2">
    <source>
        <dbReference type="EMBL" id="TFY75214.1"/>
    </source>
</evidence>
<accession>A0A4Y9ZLQ0</accession>
<dbReference type="Proteomes" id="UP000298061">
    <property type="component" value="Unassembled WGS sequence"/>
</dbReference>
<evidence type="ECO:0000256" key="1">
    <source>
        <dbReference type="SAM" id="SignalP"/>
    </source>
</evidence>
<sequence length="62" mass="7528">MHKVTLRMLAYIAVQAWFAISDVQKWHTIDRDFNYVMFFWNLVDLLGSEEGKKILKFYDIDR</sequence>
<keyword evidence="3" id="KW-1185">Reference proteome</keyword>
<dbReference type="Pfam" id="PF20414">
    <property type="entry name" value="DUF6698"/>
    <property type="match status" value="1"/>
</dbReference>
<reference evidence="2 3" key="1">
    <citation type="submission" date="2019-02" db="EMBL/GenBank/DDBJ databases">
        <title>Genome sequencing of the rare red list fungi Hericium alpestre (H. flagellum).</title>
        <authorList>
            <person name="Buettner E."/>
            <person name="Kellner H."/>
        </authorList>
    </citation>
    <scope>NUCLEOTIDE SEQUENCE [LARGE SCALE GENOMIC DNA]</scope>
    <source>
        <strain evidence="2 3">DSM 108284</strain>
    </source>
</reference>
<proteinExistence type="predicted"/>
<feature type="non-terminal residue" evidence="2">
    <location>
        <position position="62"/>
    </location>
</feature>
<organism evidence="2 3">
    <name type="scientific">Hericium alpestre</name>
    <dbReference type="NCBI Taxonomy" id="135208"/>
    <lineage>
        <taxon>Eukaryota</taxon>
        <taxon>Fungi</taxon>
        <taxon>Dikarya</taxon>
        <taxon>Basidiomycota</taxon>
        <taxon>Agaricomycotina</taxon>
        <taxon>Agaricomycetes</taxon>
        <taxon>Russulales</taxon>
        <taxon>Hericiaceae</taxon>
        <taxon>Hericium</taxon>
    </lineage>
</organism>
<keyword evidence="1" id="KW-0732">Signal</keyword>
<evidence type="ECO:0000313" key="3">
    <source>
        <dbReference type="Proteomes" id="UP000298061"/>
    </source>
</evidence>
<feature type="chain" id="PRO_5021265711" evidence="1">
    <location>
        <begin position="17"/>
        <end position="62"/>
    </location>
</feature>
<name>A0A4Y9ZLQ0_9AGAM</name>
<dbReference type="EMBL" id="SFCI01001672">
    <property type="protein sequence ID" value="TFY75214.1"/>
    <property type="molecule type" value="Genomic_DNA"/>
</dbReference>
<feature type="signal peptide" evidence="1">
    <location>
        <begin position="1"/>
        <end position="16"/>
    </location>
</feature>
<comment type="caution">
    <text evidence="2">The sequence shown here is derived from an EMBL/GenBank/DDBJ whole genome shotgun (WGS) entry which is preliminary data.</text>
</comment>
<dbReference type="InterPro" id="IPR046521">
    <property type="entry name" value="DUF6698"/>
</dbReference>
<dbReference type="OrthoDB" id="3259047at2759"/>